<evidence type="ECO:0000313" key="6">
    <source>
        <dbReference type="EMBL" id="KZP32604.1"/>
    </source>
</evidence>
<dbReference type="Pfam" id="PF17778">
    <property type="entry name" value="WHD_BLACT"/>
    <property type="match status" value="1"/>
</dbReference>
<evidence type="ECO:0000256" key="2">
    <source>
        <dbReference type="ARBA" id="ARBA00022723"/>
    </source>
</evidence>
<dbReference type="PANTHER" id="PTHR23131:SF0">
    <property type="entry name" value="ENDORIBONUCLEASE LACTB2"/>
    <property type="match status" value="1"/>
</dbReference>
<dbReference type="Proteomes" id="UP000076532">
    <property type="component" value="Unassembled WGS sequence"/>
</dbReference>
<dbReference type="GO" id="GO:0046872">
    <property type="term" value="F:metal ion binding"/>
    <property type="evidence" value="ECO:0007669"/>
    <property type="project" value="UniProtKB-KW"/>
</dbReference>
<evidence type="ECO:0000313" key="7">
    <source>
        <dbReference type="Proteomes" id="UP000076532"/>
    </source>
</evidence>
<protein>
    <submittedName>
        <fullName evidence="6">Metallo-hydrolase/oxidoreductase</fullName>
    </submittedName>
</protein>
<dbReference type="GO" id="GO:0044550">
    <property type="term" value="P:secondary metabolite biosynthetic process"/>
    <property type="evidence" value="ECO:0007669"/>
    <property type="project" value="TreeGrafter"/>
</dbReference>
<evidence type="ECO:0000256" key="4">
    <source>
        <dbReference type="ARBA" id="ARBA00022833"/>
    </source>
</evidence>
<dbReference type="Gene3D" id="1.10.10.10">
    <property type="entry name" value="Winged helix-like DNA-binding domain superfamily/Winged helix DNA-binding domain"/>
    <property type="match status" value="1"/>
</dbReference>
<dbReference type="CDD" id="cd07722">
    <property type="entry name" value="LACTB2-like_MBL-fold"/>
    <property type="match status" value="1"/>
</dbReference>
<evidence type="ECO:0000256" key="3">
    <source>
        <dbReference type="ARBA" id="ARBA00022801"/>
    </source>
</evidence>
<dbReference type="InterPro" id="IPR036388">
    <property type="entry name" value="WH-like_DNA-bd_sf"/>
</dbReference>
<dbReference type="InterPro" id="IPR041516">
    <property type="entry name" value="LACTB2_WH"/>
</dbReference>
<sequence length="343" mass="37641">MDKLEVLQSITRLSDRVVRVLGQNPGKFTLQGTNTYIIGRQNPYTLVDTGEGKPSYIPLLSSALRETSRPINPADPDIGDIIISHRHGDHVGGLKGVLEMLKELWQERNQGNEGLVFRPPRIHKYPLPSSQQDSAFQAIIDSLSEGSYAPSPNGSAFHDLQDDQCIPLSSSPESEDLRILHTPGHTSDSVAIYVPSDRALYTADTVLGQGTAVFEDLAALIASLRKMLAFGSTIEGGYQCLYPGHGPVVKDGVGLIDTYITHRLEREKQIVQLLEKPSASLSGATSWTTWELVSQIYAAYPESLWLPAAHSIGLHMKKLEKDERVKRVGGEGNDTQWVLSNAH</sequence>
<dbReference type="SMART" id="SM00849">
    <property type="entry name" value="Lactamase_B"/>
    <property type="match status" value="1"/>
</dbReference>
<dbReference type="PANTHER" id="PTHR23131">
    <property type="entry name" value="ENDORIBONUCLEASE LACTB2"/>
    <property type="match status" value="1"/>
</dbReference>
<gene>
    <name evidence="6" type="ORF">FIBSPDRAFT_848406</name>
</gene>
<keyword evidence="2" id="KW-0479">Metal-binding</keyword>
<proteinExistence type="inferred from homology"/>
<dbReference type="InterPro" id="IPR001279">
    <property type="entry name" value="Metallo-B-lactamas"/>
</dbReference>
<dbReference type="Pfam" id="PF00753">
    <property type="entry name" value="Lactamase_B"/>
    <property type="match status" value="1"/>
</dbReference>
<evidence type="ECO:0000259" key="5">
    <source>
        <dbReference type="SMART" id="SM00849"/>
    </source>
</evidence>
<dbReference type="InterPro" id="IPR036866">
    <property type="entry name" value="RibonucZ/Hydroxyglut_hydro"/>
</dbReference>
<dbReference type="InterPro" id="IPR050662">
    <property type="entry name" value="Sec-metab_biosynth-thioest"/>
</dbReference>
<feature type="domain" description="Metallo-beta-lactamase" evidence="5">
    <location>
        <begin position="32"/>
        <end position="245"/>
    </location>
</feature>
<comment type="similarity">
    <text evidence="1">Belongs to the metallo-beta-lactamase superfamily. Glyoxalase II family.</text>
</comment>
<organism evidence="6 7">
    <name type="scientific">Athelia psychrophila</name>
    <dbReference type="NCBI Taxonomy" id="1759441"/>
    <lineage>
        <taxon>Eukaryota</taxon>
        <taxon>Fungi</taxon>
        <taxon>Dikarya</taxon>
        <taxon>Basidiomycota</taxon>
        <taxon>Agaricomycotina</taxon>
        <taxon>Agaricomycetes</taxon>
        <taxon>Agaricomycetidae</taxon>
        <taxon>Atheliales</taxon>
        <taxon>Atheliaceae</taxon>
        <taxon>Athelia</taxon>
    </lineage>
</organism>
<accession>A0A166VD79</accession>
<name>A0A166VD79_9AGAM</name>
<dbReference type="Gene3D" id="3.60.15.10">
    <property type="entry name" value="Ribonuclease Z/Hydroxyacylglutathione hydrolase-like"/>
    <property type="match status" value="1"/>
</dbReference>
<dbReference type="OrthoDB" id="17458at2759"/>
<keyword evidence="3" id="KW-0378">Hydrolase</keyword>
<evidence type="ECO:0000256" key="1">
    <source>
        <dbReference type="ARBA" id="ARBA00006759"/>
    </source>
</evidence>
<keyword evidence="4" id="KW-0862">Zinc</keyword>
<keyword evidence="7" id="KW-1185">Reference proteome</keyword>
<dbReference type="STRING" id="436010.A0A166VD79"/>
<dbReference type="InterPro" id="IPR047921">
    <property type="entry name" value="LACTB2-like_MBL-fold"/>
</dbReference>
<reference evidence="6 7" key="1">
    <citation type="journal article" date="2016" name="Mol. Biol. Evol.">
        <title>Comparative Genomics of Early-Diverging Mushroom-Forming Fungi Provides Insights into the Origins of Lignocellulose Decay Capabilities.</title>
        <authorList>
            <person name="Nagy L.G."/>
            <person name="Riley R."/>
            <person name="Tritt A."/>
            <person name="Adam C."/>
            <person name="Daum C."/>
            <person name="Floudas D."/>
            <person name="Sun H."/>
            <person name="Yadav J.S."/>
            <person name="Pangilinan J."/>
            <person name="Larsson K.H."/>
            <person name="Matsuura K."/>
            <person name="Barry K."/>
            <person name="Labutti K."/>
            <person name="Kuo R."/>
            <person name="Ohm R.A."/>
            <person name="Bhattacharya S.S."/>
            <person name="Shirouzu T."/>
            <person name="Yoshinaga Y."/>
            <person name="Martin F.M."/>
            <person name="Grigoriev I.V."/>
            <person name="Hibbett D.S."/>
        </authorList>
    </citation>
    <scope>NUCLEOTIDE SEQUENCE [LARGE SCALE GENOMIC DNA]</scope>
    <source>
        <strain evidence="6 7">CBS 109695</strain>
    </source>
</reference>
<dbReference type="SUPFAM" id="SSF56281">
    <property type="entry name" value="Metallo-hydrolase/oxidoreductase"/>
    <property type="match status" value="1"/>
</dbReference>
<dbReference type="GO" id="GO:0016787">
    <property type="term" value="F:hydrolase activity"/>
    <property type="evidence" value="ECO:0007669"/>
    <property type="project" value="UniProtKB-KW"/>
</dbReference>
<dbReference type="EMBL" id="KV417485">
    <property type="protein sequence ID" value="KZP32604.1"/>
    <property type="molecule type" value="Genomic_DNA"/>
</dbReference>
<dbReference type="AlphaFoldDB" id="A0A166VD79"/>